<feature type="signal peptide" evidence="2">
    <location>
        <begin position="1"/>
        <end position="24"/>
    </location>
</feature>
<keyword evidence="1" id="KW-1133">Transmembrane helix</keyword>
<sequence>MSSSIASLLSLAMGATAAITVGEADEWDDFTNNFATDLAPIIVLFGEQATKQFLSESTSFLDNIIFGIAPLGVLTAVVSVIRVYGNASIKAFIGRAQEAHGVAEAELCSSTSEDVCELWSDGGICRVFGRPWILEFFHMKSKEVFYPELKRDTGINLHPPSCGIFLPKEALCGEELYTQSRESETDDGSSTWVEIDPKGEEETGQTMRFAPHPNLSLNIGIKAVQREILFAVAIIGIVMQLSFFGYATWATFHAPELYKGSDGPNLWSFVLVTSGTTMLVLGMTLSARLIEKRSTERNFQDTASAPGTVMFWIQPGGQRIGDQLFNAFAYSEKKKKFVTSWKEDVDMDSDKRHQLFKPKGIVFWTALISSTFGFVCQFIGFRGLHGSIALYQLGLTLLMAIIRSVLRSRRLGRENNKLEVLGRSIEGHELDWQAFNIKDACKQSDSQDSDNRGSHIGWFINDQPAPLQRPACASHAADTDVGPGGRIVGFYIKKERKIDPFECAVQALEWLNFNEQEDGHPNDAAKLVLYRSRLAYLTDKAANSPEQRWDTEVRKTAKQLQGAMQECAEYIFSKMILKPGWREAHALLWSTTCHLQSPSNGSGSTQGLAALPIHFLICRNAGRWEISEWQLEAVLGLWCWSLRKLKYDDDPLKKVFMLARQTEMHNSISAIRLWITQTHDIIEDPMPFFSPQPMSLDARPESAVDMPSERDLCPTTLSIPLTSLGSQRPHEQGSNDGVLLSIRTKSSLLQLLAQDIFTIFISRLANVLEPLDSVEPWTHQSRTGSEANDSAFRALANTHVAAIADIVVTAGIASREDALLSIIPPLIQRSKLPSLSAVTETLLSTASSMRRNNQLSQAENLLQWLVQAVPLQFKARAIRDLGELYRKAIQSKEQSERELAWSSINKEVVWLRQLSEEHANVEDIQKALAEYRCVWTTFQGQARPNDDT</sequence>
<keyword evidence="2" id="KW-0732">Signal</keyword>
<reference evidence="3" key="1">
    <citation type="journal article" date="2021" name="Nat. Commun.">
        <title>Genetic determinants of endophytism in the Arabidopsis root mycobiome.</title>
        <authorList>
            <person name="Mesny F."/>
            <person name="Miyauchi S."/>
            <person name="Thiergart T."/>
            <person name="Pickel B."/>
            <person name="Atanasova L."/>
            <person name="Karlsson M."/>
            <person name="Huettel B."/>
            <person name="Barry K.W."/>
            <person name="Haridas S."/>
            <person name="Chen C."/>
            <person name="Bauer D."/>
            <person name="Andreopoulos W."/>
            <person name="Pangilinan J."/>
            <person name="LaButti K."/>
            <person name="Riley R."/>
            <person name="Lipzen A."/>
            <person name="Clum A."/>
            <person name="Drula E."/>
            <person name="Henrissat B."/>
            <person name="Kohler A."/>
            <person name="Grigoriev I.V."/>
            <person name="Martin F.M."/>
            <person name="Hacquard S."/>
        </authorList>
    </citation>
    <scope>NUCLEOTIDE SEQUENCE</scope>
    <source>
        <strain evidence="3">MPI-CAGE-AT-0147</strain>
    </source>
</reference>
<dbReference type="Proteomes" id="UP000738349">
    <property type="component" value="Unassembled WGS sequence"/>
</dbReference>
<protein>
    <submittedName>
        <fullName evidence="3">Uncharacterized protein</fullName>
    </submittedName>
</protein>
<feature type="transmembrane region" description="Helical" evidence="1">
    <location>
        <begin position="64"/>
        <end position="85"/>
    </location>
</feature>
<organism evidence="3 4">
    <name type="scientific">Dactylonectria macrodidyma</name>
    <dbReference type="NCBI Taxonomy" id="307937"/>
    <lineage>
        <taxon>Eukaryota</taxon>
        <taxon>Fungi</taxon>
        <taxon>Dikarya</taxon>
        <taxon>Ascomycota</taxon>
        <taxon>Pezizomycotina</taxon>
        <taxon>Sordariomycetes</taxon>
        <taxon>Hypocreomycetidae</taxon>
        <taxon>Hypocreales</taxon>
        <taxon>Nectriaceae</taxon>
        <taxon>Dactylonectria</taxon>
    </lineage>
</organism>
<name>A0A9P9EZ07_9HYPO</name>
<feature type="transmembrane region" description="Helical" evidence="1">
    <location>
        <begin position="228"/>
        <end position="246"/>
    </location>
</feature>
<gene>
    <name evidence="3" type="ORF">EDB81DRAFT_457528</name>
</gene>
<accession>A0A9P9EZ07</accession>
<keyword evidence="4" id="KW-1185">Reference proteome</keyword>
<keyword evidence="1" id="KW-0472">Membrane</keyword>
<evidence type="ECO:0000256" key="1">
    <source>
        <dbReference type="SAM" id="Phobius"/>
    </source>
</evidence>
<dbReference type="EMBL" id="JAGMUV010000007">
    <property type="protein sequence ID" value="KAH7148168.1"/>
    <property type="molecule type" value="Genomic_DNA"/>
</dbReference>
<comment type="caution">
    <text evidence="3">The sequence shown here is derived from an EMBL/GenBank/DDBJ whole genome shotgun (WGS) entry which is preliminary data.</text>
</comment>
<keyword evidence="1" id="KW-0812">Transmembrane</keyword>
<proteinExistence type="predicted"/>
<dbReference type="OrthoDB" id="7464126at2759"/>
<feature type="chain" id="PRO_5040320715" evidence="2">
    <location>
        <begin position="25"/>
        <end position="948"/>
    </location>
</feature>
<evidence type="ECO:0000313" key="4">
    <source>
        <dbReference type="Proteomes" id="UP000738349"/>
    </source>
</evidence>
<evidence type="ECO:0000256" key="2">
    <source>
        <dbReference type="SAM" id="SignalP"/>
    </source>
</evidence>
<dbReference type="AlphaFoldDB" id="A0A9P9EZ07"/>
<evidence type="ECO:0000313" key="3">
    <source>
        <dbReference type="EMBL" id="KAH7148168.1"/>
    </source>
</evidence>
<feature type="transmembrane region" description="Helical" evidence="1">
    <location>
        <begin position="266"/>
        <end position="290"/>
    </location>
</feature>
<feature type="transmembrane region" description="Helical" evidence="1">
    <location>
        <begin position="361"/>
        <end position="382"/>
    </location>
</feature>